<keyword evidence="2" id="KW-1185">Reference proteome</keyword>
<dbReference type="STRING" id="682795.AciX8_2547"/>
<protein>
    <submittedName>
        <fullName evidence="1">Uncharacterized protein</fullName>
    </submittedName>
</protein>
<dbReference type="EMBL" id="CP003130">
    <property type="protein sequence ID" value="AEU36860.1"/>
    <property type="molecule type" value="Genomic_DNA"/>
</dbReference>
<reference evidence="1 2" key="1">
    <citation type="submission" date="2011-11" db="EMBL/GenBank/DDBJ databases">
        <title>Complete sequence of Granulicella mallensis MP5ACTX8.</title>
        <authorList>
            <consortium name="US DOE Joint Genome Institute"/>
            <person name="Lucas S."/>
            <person name="Copeland A."/>
            <person name="Lapidus A."/>
            <person name="Cheng J.-F."/>
            <person name="Goodwin L."/>
            <person name="Pitluck S."/>
            <person name="Peters L."/>
            <person name="Lu M."/>
            <person name="Detter J.C."/>
            <person name="Han C."/>
            <person name="Tapia R."/>
            <person name="Land M."/>
            <person name="Hauser L."/>
            <person name="Kyrpides N."/>
            <person name="Ivanova N."/>
            <person name="Mikhailova N."/>
            <person name="Pagani I."/>
            <person name="Rawat S."/>
            <person name="Mannisto M."/>
            <person name="Haggblom M."/>
            <person name="Woyke T."/>
        </authorList>
    </citation>
    <scope>NUCLEOTIDE SEQUENCE [LARGE SCALE GENOMIC DNA]</scope>
    <source>
        <strain evidence="2">ATCC BAA-1857 / DSM 23137 / MP5ACTX8</strain>
    </source>
</reference>
<accession>G8P066</accession>
<dbReference type="KEGG" id="gma:AciX8_2547"/>
<sequence>MLVKDLKIRDSIVYFLFIFHRLQAVIPPRAYVVGPWVFAGNDAPLKSNCAMKR</sequence>
<evidence type="ECO:0000313" key="1">
    <source>
        <dbReference type="EMBL" id="AEU36860.1"/>
    </source>
</evidence>
<gene>
    <name evidence="1" type="ordered locus">AciX8_2547</name>
</gene>
<dbReference type="Proteomes" id="UP000007113">
    <property type="component" value="Chromosome"/>
</dbReference>
<evidence type="ECO:0000313" key="2">
    <source>
        <dbReference type="Proteomes" id="UP000007113"/>
    </source>
</evidence>
<name>G8P066_GRAMM</name>
<dbReference type="AlphaFoldDB" id="G8P066"/>
<proteinExistence type="predicted"/>
<dbReference type="HOGENOM" id="CLU_3062060_0_0_0"/>
<organism evidence="1 2">
    <name type="scientific">Granulicella mallensis (strain ATCC BAA-1857 / DSM 23137 / MP5ACTX8)</name>
    <dbReference type="NCBI Taxonomy" id="682795"/>
    <lineage>
        <taxon>Bacteria</taxon>
        <taxon>Pseudomonadati</taxon>
        <taxon>Acidobacteriota</taxon>
        <taxon>Terriglobia</taxon>
        <taxon>Terriglobales</taxon>
        <taxon>Acidobacteriaceae</taxon>
        <taxon>Granulicella</taxon>
    </lineage>
</organism>